<keyword evidence="12" id="KW-1003">Cell membrane</keyword>
<keyword evidence="6 12" id="KW-0133">Cell shape</keyword>
<dbReference type="RefSeq" id="WP_074654919.1">
    <property type="nucleotide sequence ID" value="NZ_FNSD01000001.1"/>
</dbReference>
<keyword evidence="11 12" id="KW-0961">Cell wall biogenesis/degradation</keyword>
<dbReference type="Proteomes" id="UP000182409">
    <property type="component" value="Unassembled WGS sequence"/>
</dbReference>
<feature type="transmembrane region" description="Helical" evidence="12">
    <location>
        <begin position="98"/>
        <end position="115"/>
    </location>
</feature>
<feature type="transmembrane region" description="Helical" evidence="12">
    <location>
        <begin position="184"/>
        <end position="204"/>
    </location>
</feature>
<reference evidence="15 16" key="1">
    <citation type="submission" date="2016-10" db="EMBL/GenBank/DDBJ databases">
        <authorList>
            <person name="de Groot N.N."/>
        </authorList>
    </citation>
    <scope>NUCLEOTIDE SEQUENCE [LARGE SCALE GENOMIC DNA]</scope>
    <source>
        <strain evidence="15 16">AB35.6</strain>
    </source>
</reference>
<dbReference type="PANTHER" id="PTHR22926:SF5">
    <property type="entry name" value="PHOSPHO-N-ACETYLMURAMOYL-PENTAPEPTIDE-TRANSFERASE HOMOLOG"/>
    <property type="match status" value="1"/>
</dbReference>
<keyword evidence="8 12" id="KW-1133">Transmembrane helix</keyword>
<dbReference type="GO" id="GO:0008360">
    <property type="term" value="P:regulation of cell shape"/>
    <property type="evidence" value="ECO:0007669"/>
    <property type="project" value="UniProtKB-KW"/>
</dbReference>
<dbReference type="EC" id="2.7.8.13" evidence="12 13"/>
<feature type="transmembrane region" description="Helical" evidence="12">
    <location>
        <begin position="256"/>
        <end position="273"/>
    </location>
</feature>
<evidence type="ECO:0000256" key="9">
    <source>
        <dbReference type="ARBA" id="ARBA00023136"/>
    </source>
</evidence>
<feature type="transmembrane region" description="Helical" evidence="12">
    <location>
        <begin position="74"/>
        <end position="92"/>
    </location>
</feature>
<comment type="catalytic activity">
    <reaction evidence="12">
        <text>UDP-N-acetyl-alpha-D-muramoyl-L-alanyl-gamma-D-glutamyl-meso-2,6-diaminopimeloyl-D-alanyl-D-alanine + di-trans,octa-cis-undecaprenyl phosphate = di-trans,octa-cis-undecaprenyl diphospho-N-acetyl-alpha-D-muramoyl-L-alanyl-D-glutamyl-meso-2,6-diaminopimeloyl-D-alanyl-D-alanine + UMP</text>
        <dbReference type="Rhea" id="RHEA:28386"/>
        <dbReference type="ChEBI" id="CHEBI:57865"/>
        <dbReference type="ChEBI" id="CHEBI:60392"/>
        <dbReference type="ChEBI" id="CHEBI:61386"/>
        <dbReference type="ChEBI" id="CHEBI:61387"/>
        <dbReference type="EC" id="2.7.8.13"/>
    </reaction>
</comment>
<accession>A0A1H4RGP8</accession>
<comment type="pathway">
    <text evidence="12">Cell wall biogenesis; peptidoglycan biosynthesis.</text>
</comment>
<keyword evidence="3 12" id="KW-0132">Cell division</keyword>
<name>A0A1H4RGP8_9BACT</name>
<dbReference type="UniPathway" id="UPA00219"/>
<keyword evidence="12 14" id="KW-0460">Magnesium</keyword>
<evidence type="ECO:0000256" key="11">
    <source>
        <dbReference type="ARBA" id="ARBA00023316"/>
    </source>
</evidence>
<keyword evidence="4 12" id="KW-0808">Transferase</keyword>
<evidence type="ECO:0000256" key="10">
    <source>
        <dbReference type="ARBA" id="ARBA00023306"/>
    </source>
</evidence>
<evidence type="ECO:0000256" key="5">
    <source>
        <dbReference type="ARBA" id="ARBA00022692"/>
    </source>
</evidence>
<evidence type="ECO:0000313" key="15">
    <source>
        <dbReference type="EMBL" id="SEC31039.1"/>
    </source>
</evidence>
<dbReference type="EMBL" id="FNSD01000001">
    <property type="protein sequence ID" value="SEC31039.1"/>
    <property type="molecule type" value="Genomic_DNA"/>
</dbReference>
<sequence length="378" mass="42033">MLYWLLYQKLYPVFRVFRIFRYLTFRCVFSSLTALLIGLLIGPFVIRRLREFQIGQYIREEGPASHQKKTGTPTMGGVLICISILVPTLLWSDLSNPFVWIAVLSTAAFGAIGFADDYIKVLHKRNLGLTSIQKLMLQFLASFGVAAVLVWMQTRGMYSTRLVVPFVKKFRPDLIIGSLQHIHGLYWLSFIPFVVFVMLVISFSSNAVNLTDGLDGLAIGCTIIAAGALTVLTYVSGHVVFSDYLELQRMPMVGELTIFCGAMVGASIGFLWYNAHPAEVFMGDVGSLALGGAISTVAVLVKQELLLPFIGGVFILEAVSVMLQVGSYKLRGGKRIFKMAPLHHHFELSGWSESKVIARFWIMALVFALFALTTLKLR</sequence>
<comment type="similarity">
    <text evidence="2 12">Belongs to the glycosyltransferase 4 family. MraY subfamily.</text>
</comment>
<dbReference type="InterPro" id="IPR003524">
    <property type="entry name" value="PNAcMuramoyl-5peptid_Trfase"/>
</dbReference>
<organism evidence="15 16">
    <name type="scientific">Terriglobus roseus</name>
    <dbReference type="NCBI Taxonomy" id="392734"/>
    <lineage>
        <taxon>Bacteria</taxon>
        <taxon>Pseudomonadati</taxon>
        <taxon>Acidobacteriota</taxon>
        <taxon>Terriglobia</taxon>
        <taxon>Terriglobales</taxon>
        <taxon>Acidobacteriaceae</taxon>
        <taxon>Terriglobus</taxon>
    </lineage>
</organism>
<evidence type="ECO:0000256" key="6">
    <source>
        <dbReference type="ARBA" id="ARBA00022960"/>
    </source>
</evidence>
<feature type="binding site" evidence="14">
    <location>
        <position position="284"/>
    </location>
    <ligand>
        <name>Mg(2+)</name>
        <dbReference type="ChEBI" id="CHEBI:18420"/>
    </ligand>
</feature>
<dbReference type="NCBIfam" id="TIGR00445">
    <property type="entry name" value="mraY"/>
    <property type="match status" value="1"/>
</dbReference>
<feature type="transmembrane region" description="Helical" evidence="12">
    <location>
        <begin position="356"/>
        <end position="375"/>
    </location>
</feature>
<dbReference type="AlphaFoldDB" id="A0A1H4RGP8"/>
<feature type="transmembrane region" description="Helical" evidence="12">
    <location>
        <begin position="307"/>
        <end position="328"/>
    </location>
</feature>
<evidence type="ECO:0000256" key="8">
    <source>
        <dbReference type="ARBA" id="ARBA00022989"/>
    </source>
</evidence>
<evidence type="ECO:0000256" key="13">
    <source>
        <dbReference type="NCBIfam" id="TIGR00445"/>
    </source>
</evidence>
<dbReference type="GO" id="GO:0071555">
    <property type="term" value="P:cell wall organization"/>
    <property type="evidence" value="ECO:0007669"/>
    <property type="project" value="UniProtKB-KW"/>
</dbReference>
<evidence type="ECO:0000313" key="16">
    <source>
        <dbReference type="Proteomes" id="UP000182409"/>
    </source>
</evidence>
<keyword evidence="7 12" id="KW-0573">Peptidoglycan synthesis</keyword>
<dbReference type="GO" id="GO:0046872">
    <property type="term" value="F:metal ion binding"/>
    <property type="evidence" value="ECO:0007669"/>
    <property type="project" value="UniProtKB-KW"/>
</dbReference>
<comment type="subcellular location">
    <subcellularLocation>
        <location evidence="12">Cell membrane</location>
        <topology evidence="12">Multi-pass membrane protein</topology>
    </subcellularLocation>
    <subcellularLocation>
        <location evidence="1">Membrane</location>
        <topology evidence="1">Multi-pass membrane protein</topology>
    </subcellularLocation>
</comment>
<dbReference type="GO" id="GO:0009252">
    <property type="term" value="P:peptidoglycan biosynthetic process"/>
    <property type="evidence" value="ECO:0007669"/>
    <property type="project" value="UniProtKB-UniRule"/>
</dbReference>
<evidence type="ECO:0000256" key="7">
    <source>
        <dbReference type="ARBA" id="ARBA00022984"/>
    </source>
</evidence>
<dbReference type="CDD" id="cd06852">
    <property type="entry name" value="GT_MraY"/>
    <property type="match status" value="1"/>
</dbReference>
<comment type="cofactor">
    <cofactor evidence="12 14">
        <name>Mg(2+)</name>
        <dbReference type="ChEBI" id="CHEBI:18420"/>
    </cofactor>
</comment>
<evidence type="ECO:0000256" key="1">
    <source>
        <dbReference type="ARBA" id="ARBA00004141"/>
    </source>
</evidence>
<dbReference type="InterPro" id="IPR000715">
    <property type="entry name" value="Glycosyl_transferase_4"/>
</dbReference>
<gene>
    <name evidence="12" type="primary">mraY</name>
    <name evidence="15" type="ORF">SAMN05443244_3150</name>
</gene>
<dbReference type="PROSITE" id="PS01348">
    <property type="entry name" value="MRAY_2"/>
    <property type="match status" value="1"/>
</dbReference>
<dbReference type="PANTHER" id="PTHR22926">
    <property type="entry name" value="PHOSPHO-N-ACETYLMURAMOYL-PENTAPEPTIDE-TRANSFERASE"/>
    <property type="match status" value="1"/>
</dbReference>
<feature type="transmembrane region" description="Helical" evidence="12">
    <location>
        <begin position="280"/>
        <end position="301"/>
    </location>
</feature>
<dbReference type="GO" id="GO:0008963">
    <property type="term" value="F:phospho-N-acetylmuramoyl-pentapeptide-transferase activity"/>
    <property type="evidence" value="ECO:0007669"/>
    <property type="project" value="UniProtKB-UniRule"/>
</dbReference>
<keyword evidence="12 14" id="KW-0479">Metal-binding</keyword>
<feature type="binding site" evidence="14">
    <location>
        <position position="209"/>
    </location>
    <ligand>
        <name>Mg(2+)</name>
        <dbReference type="ChEBI" id="CHEBI:18420"/>
    </ligand>
</feature>
<keyword evidence="10 12" id="KW-0131">Cell cycle</keyword>
<feature type="transmembrane region" description="Helical" evidence="12">
    <location>
        <begin position="20"/>
        <end position="46"/>
    </location>
</feature>
<dbReference type="Pfam" id="PF00953">
    <property type="entry name" value="Glycos_transf_4"/>
    <property type="match status" value="1"/>
</dbReference>
<proteinExistence type="inferred from homology"/>
<dbReference type="GO" id="GO:0005886">
    <property type="term" value="C:plasma membrane"/>
    <property type="evidence" value="ECO:0007669"/>
    <property type="project" value="UniProtKB-SubCell"/>
</dbReference>
<dbReference type="Pfam" id="PF10555">
    <property type="entry name" value="MraY_sig1"/>
    <property type="match status" value="1"/>
</dbReference>
<keyword evidence="5 12" id="KW-0812">Transmembrane</keyword>
<evidence type="ECO:0000256" key="14">
    <source>
        <dbReference type="PIRSR" id="PIRSR600715-1"/>
    </source>
</evidence>
<dbReference type="GO" id="GO:0051301">
    <property type="term" value="P:cell division"/>
    <property type="evidence" value="ECO:0007669"/>
    <property type="project" value="UniProtKB-KW"/>
</dbReference>
<evidence type="ECO:0000256" key="3">
    <source>
        <dbReference type="ARBA" id="ARBA00022618"/>
    </source>
</evidence>
<dbReference type="GO" id="GO:0051992">
    <property type="term" value="F:UDP-N-acetylmuramoyl-L-alanyl-D-glutamyl-meso-2,6-diaminopimelyl-D-alanyl-D-alanine:undecaprenyl-phosphate transferase activity"/>
    <property type="evidence" value="ECO:0007669"/>
    <property type="project" value="RHEA"/>
</dbReference>
<dbReference type="OrthoDB" id="9805475at2"/>
<feature type="transmembrane region" description="Helical" evidence="12">
    <location>
        <begin position="216"/>
        <end position="236"/>
    </location>
</feature>
<protein>
    <recommendedName>
        <fullName evidence="12 13">Phospho-N-acetylmuramoyl-pentapeptide-transferase</fullName>
        <ecNumber evidence="12 13">2.7.8.13</ecNumber>
    </recommendedName>
    <alternativeName>
        <fullName evidence="12">UDP-MurNAc-pentapeptide phosphotransferase</fullName>
    </alternativeName>
</protein>
<evidence type="ECO:0000256" key="12">
    <source>
        <dbReference type="HAMAP-Rule" id="MF_00038"/>
    </source>
</evidence>
<keyword evidence="9 12" id="KW-0472">Membrane</keyword>
<comment type="function">
    <text evidence="12">Catalyzes the initial step of the lipid cycle reactions in the biosynthesis of the cell wall peptidoglycan: transfers peptidoglycan precursor phospho-MurNAc-pentapeptide from UDP-MurNAc-pentapeptide onto the lipid carrier undecaprenyl phosphate, yielding undecaprenyl-pyrophosphoryl-MurNAc-pentapeptide, known as lipid I.</text>
</comment>
<feature type="transmembrane region" description="Helical" evidence="12">
    <location>
        <begin position="135"/>
        <end position="152"/>
    </location>
</feature>
<evidence type="ECO:0000256" key="2">
    <source>
        <dbReference type="ARBA" id="ARBA00005583"/>
    </source>
</evidence>
<evidence type="ECO:0000256" key="4">
    <source>
        <dbReference type="ARBA" id="ARBA00022679"/>
    </source>
</evidence>
<dbReference type="InterPro" id="IPR018480">
    <property type="entry name" value="PNAcMuramoyl-5peptid_Trfase_CS"/>
</dbReference>
<dbReference type="HAMAP" id="MF_00038">
    <property type="entry name" value="MraY"/>
    <property type="match status" value="1"/>
</dbReference>